<dbReference type="EMBL" id="LAZR01018002">
    <property type="protein sequence ID" value="KKL98090.1"/>
    <property type="molecule type" value="Genomic_DNA"/>
</dbReference>
<protein>
    <submittedName>
        <fullName evidence="1">Uncharacterized protein</fullName>
    </submittedName>
</protein>
<name>A0A0F9IWI5_9ZZZZ</name>
<reference evidence="1" key="1">
    <citation type="journal article" date="2015" name="Nature">
        <title>Complex archaea that bridge the gap between prokaryotes and eukaryotes.</title>
        <authorList>
            <person name="Spang A."/>
            <person name="Saw J.H."/>
            <person name="Jorgensen S.L."/>
            <person name="Zaremba-Niedzwiedzka K."/>
            <person name="Martijn J."/>
            <person name="Lind A.E."/>
            <person name="van Eijk R."/>
            <person name="Schleper C."/>
            <person name="Guy L."/>
            <person name="Ettema T.J."/>
        </authorList>
    </citation>
    <scope>NUCLEOTIDE SEQUENCE</scope>
</reference>
<organism evidence="1">
    <name type="scientific">marine sediment metagenome</name>
    <dbReference type="NCBI Taxonomy" id="412755"/>
    <lineage>
        <taxon>unclassified sequences</taxon>
        <taxon>metagenomes</taxon>
        <taxon>ecological metagenomes</taxon>
    </lineage>
</organism>
<dbReference type="AlphaFoldDB" id="A0A0F9IWI5"/>
<gene>
    <name evidence="1" type="ORF">LCGC14_1827880</name>
</gene>
<accession>A0A0F9IWI5</accession>
<proteinExistence type="predicted"/>
<sequence length="121" mass="13832">MTKQHVLIMILIVGFVLAFSKFGRADSIICDDLVFTETSDVEVQLINQISRIMFRGTVPVKSIKNISPGGARINLHTGSEIYFNQMTQCMSIEDEVDSIKNLRWFLKKSADARISNWKHKR</sequence>
<evidence type="ECO:0000313" key="1">
    <source>
        <dbReference type="EMBL" id="KKL98090.1"/>
    </source>
</evidence>
<comment type="caution">
    <text evidence="1">The sequence shown here is derived from an EMBL/GenBank/DDBJ whole genome shotgun (WGS) entry which is preliminary data.</text>
</comment>